<keyword evidence="4 7" id="KW-0863">Zinc-finger</keyword>
<feature type="domain" description="C2H2-type" evidence="9">
    <location>
        <begin position="43"/>
        <end position="70"/>
    </location>
</feature>
<gene>
    <name evidence="10" type="ORF">HETIRDRAFT_427427</name>
</gene>
<reference evidence="10 11" key="1">
    <citation type="journal article" date="2012" name="New Phytol.">
        <title>Insight into trade-off between wood decay and parasitism from the genome of a fungal forest pathogen.</title>
        <authorList>
            <person name="Olson A."/>
            <person name="Aerts A."/>
            <person name="Asiegbu F."/>
            <person name="Belbahri L."/>
            <person name="Bouzid O."/>
            <person name="Broberg A."/>
            <person name="Canback B."/>
            <person name="Coutinho P.M."/>
            <person name="Cullen D."/>
            <person name="Dalman K."/>
            <person name="Deflorio G."/>
            <person name="van Diepen L.T."/>
            <person name="Dunand C."/>
            <person name="Duplessis S."/>
            <person name="Durling M."/>
            <person name="Gonthier P."/>
            <person name="Grimwood J."/>
            <person name="Fossdal C.G."/>
            <person name="Hansson D."/>
            <person name="Henrissat B."/>
            <person name="Hietala A."/>
            <person name="Himmelstrand K."/>
            <person name="Hoffmeister D."/>
            <person name="Hogberg N."/>
            <person name="James T.Y."/>
            <person name="Karlsson M."/>
            <person name="Kohler A."/>
            <person name="Kues U."/>
            <person name="Lee Y.H."/>
            <person name="Lin Y.C."/>
            <person name="Lind M."/>
            <person name="Lindquist E."/>
            <person name="Lombard V."/>
            <person name="Lucas S."/>
            <person name="Lunden K."/>
            <person name="Morin E."/>
            <person name="Murat C."/>
            <person name="Park J."/>
            <person name="Raffaello T."/>
            <person name="Rouze P."/>
            <person name="Salamov A."/>
            <person name="Schmutz J."/>
            <person name="Solheim H."/>
            <person name="Stahlberg J."/>
            <person name="Velez H."/>
            <person name="de Vries R.P."/>
            <person name="Wiebenga A."/>
            <person name="Woodward S."/>
            <person name="Yakovlev I."/>
            <person name="Garbelotto M."/>
            <person name="Martin F."/>
            <person name="Grigoriev I.V."/>
            <person name="Stenlid J."/>
        </authorList>
    </citation>
    <scope>NUCLEOTIDE SEQUENCE [LARGE SCALE GENOMIC DNA]</scope>
    <source>
        <strain evidence="10 11">TC 32-1</strain>
    </source>
</reference>
<dbReference type="PANTHER" id="PTHR40626:SF11">
    <property type="entry name" value="ZINC FINGER PROTEIN YPR022C"/>
    <property type="match status" value="1"/>
</dbReference>
<dbReference type="eggNOG" id="KOG1721">
    <property type="taxonomic scope" value="Eukaryota"/>
</dbReference>
<accession>W4K3I3</accession>
<protein>
    <recommendedName>
        <fullName evidence="9">C2H2-type domain-containing protein</fullName>
    </recommendedName>
</protein>
<dbReference type="InterPro" id="IPR013087">
    <property type="entry name" value="Znf_C2H2_type"/>
</dbReference>
<dbReference type="GeneID" id="20674209"/>
<dbReference type="AlphaFoldDB" id="W4K3I3"/>
<evidence type="ECO:0000256" key="3">
    <source>
        <dbReference type="ARBA" id="ARBA00022737"/>
    </source>
</evidence>
<dbReference type="GO" id="GO:0008270">
    <property type="term" value="F:zinc ion binding"/>
    <property type="evidence" value="ECO:0007669"/>
    <property type="project" value="UniProtKB-KW"/>
</dbReference>
<evidence type="ECO:0000256" key="7">
    <source>
        <dbReference type="PROSITE-ProRule" id="PRU00042"/>
    </source>
</evidence>
<evidence type="ECO:0000256" key="5">
    <source>
        <dbReference type="ARBA" id="ARBA00022833"/>
    </source>
</evidence>
<evidence type="ECO:0000256" key="8">
    <source>
        <dbReference type="SAM" id="MobiDB-lite"/>
    </source>
</evidence>
<dbReference type="EMBL" id="KI925459">
    <property type="protein sequence ID" value="ETW80284.1"/>
    <property type="molecule type" value="Genomic_DNA"/>
</dbReference>
<keyword evidence="3" id="KW-0677">Repeat</keyword>
<evidence type="ECO:0000259" key="9">
    <source>
        <dbReference type="PROSITE" id="PS50157"/>
    </source>
</evidence>
<comment type="subcellular location">
    <subcellularLocation>
        <location evidence="1">Nucleus</location>
    </subcellularLocation>
</comment>
<dbReference type="Proteomes" id="UP000030671">
    <property type="component" value="Unassembled WGS sequence"/>
</dbReference>
<dbReference type="STRING" id="747525.W4K3I3"/>
<dbReference type="GO" id="GO:0000981">
    <property type="term" value="F:DNA-binding transcription factor activity, RNA polymerase II-specific"/>
    <property type="evidence" value="ECO:0007669"/>
    <property type="project" value="InterPro"/>
</dbReference>
<dbReference type="GO" id="GO:0005634">
    <property type="term" value="C:nucleus"/>
    <property type="evidence" value="ECO:0007669"/>
    <property type="project" value="UniProtKB-SubCell"/>
</dbReference>
<dbReference type="KEGG" id="hir:HETIRDRAFT_427427"/>
<feature type="region of interest" description="Disordered" evidence="8">
    <location>
        <begin position="172"/>
        <end position="192"/>
    </location>
</feature>
<feature type="compositionally biased region" description="Low complexity" evidence="8">
    <location>
        <begin position="757"/>
        <end position="776"/>
    </location>
</feature>
<feature type="compositionally biased region" description="Low complexity" evidence="8">
    <location>
        <begin position="737"/>
        <end position="750"/>
    </location>
</feature>
<feature type="region of interest" description="Disordered" evidence="8">
    <location>
        <begin position="72"/>
        <end position="109"/>
    </location>
</feature>
<dbReference type="CDD" id="cd12148">
    <property type="entry name" value="fungal_TF_MHR"/>
    <property type="match status" value="1"/>
</dbReference>
<keyword evidence="5" id="KW-0862">Zinc</keyword>
<evidence type="ECO:0000256" key="4">
    <source>
        <dbReference type="ARBA" id="ARBA00022771"/>
    </source>
</evidence>
<dbReference type="PROSITE" id="PS00028">
    <property type="entry name" value="ZINC_FINGER_C2H2_1"/>
    <property type="match status" value="1"/>
</dbReference>
<dbReference type="InterPro" id="IPR007219">
    <property type="entry name" value="XnlR_reg_dom"/>
</dbReference>
<feature type="region of interest" description="Disordered" evidence="8">
    <location>
        <begin position="728"/>
        <end position="776"/>
    </location>
</feature>
<dbReference type="OrthoDB" id="1405595at2759"/>
<dbReference type="GO" id="GO:0000978">
    <property type="term" value="F:RNA polymerase II cis-regulatory region sequence-specific DNA binding"/>
    <property type="evidence" value="ECO:0007669"/>
    <property type="project" value="InterPro"/>
</dbReference>
<evidence type="ECO:0000256" key="6">
    <source>
        <dbReference type="ARBA" id="ARBA00023242"/>
    </source>
</evidence>
<dbReference type="PANTHER" id="PTHR40626">
    <property type="entry name" value="MIP31509P"/>
    <property type="match status" value="1"/>
</dbReference>
<evidence type="ECO:0000313" key="10">
    <source>
        <dbReference type="EMBL" id="ETW80284.1"/>
    </source>
</evidence>
<name>W4K3I3_HETIT</name>
<dbReference type="HOGENOM" id="CLU_364478_0_0_1"/>
<dbReference type="GO" id="GO:0000785">
    <property type="term" value="C:chromatin"/>
    <property type="evidence" value="ECO:0007669"/>
    <property type="project" value="TreeGrafter"/>
</dbReference>
<keyword evidence="2" id="KW-0479">Metal-binding</keyword>
<organism evidence="10 11">
    <name type="scientific">Heterobasidion irregulare (strain TC 32-1)</name>
    <dbReference type="NCBI Taxonomy" id="747525"/>
    <lineage>
        <taxon>Eukaryota</taxon>
        <taxon>Fungi</taxon>
        <taxon>Dikarya</taxon>
        <taxon>Basidiomycota</taxon>
        <taxon>Agaricomycotina</taxon>
        <taxon>Agaricomycetes</taxon>
        <taxon>Russulales</taxon>
        <taxon>Bondarzewiaceae</taxon>
        <taxon>Heterobasidion</taxon>
        <taxon>Heterobasidion annosum species complex</taxon>
    </lineage>
</organism>
<dbReference type="InParanoid" id="W4K3I3"/>
<feature type="compositionally biased region" description="Basic residues" evidence="8">
    <location>
        <begin position="174"/>
        <end position="184"/>
    </location>
</feature>
<evidence type="ECO:0000256" key="1">
    <source>
        <dbReference type="ARBA" id="ARBA00004123"/>
    </source>
</evidence>
<feature type="compositionally biased region" description="Pro residues" evidence="8">
    <location>
        <begin position="79"/>
        <end position="88"/>
    </location>
</feature>
<dbReference type="RefSeq" id="XP_009547054.1">
    <property type="nucleotide sequence ID" value="XM_009548759.1"/>
</dbReference>
<dbReference type="SUPFAM" id="SSF57667">
    <property type="entry name" value="beta-beta-alpha zinc fingers"/>
    <property type="match status" value="1"/>
</dbReference>
<proteinExistence type="predicted"/>
<dbReference type="Gene3D" id="3.30.160.60">
    <property type="entry name" value="Classic Zinc Finger"/>
    <property type="match status" value="1"/>
</dbReference>
<keyword evidence="11" id="KW-1185">Reference proteome</keyword>
<evidence type="ECO:0000313" key="11">
    <source>
        <dbReference type="Proteomes" id="UP000030671"/>
    </source>
</evidence>
<keyword evidence="6" id="KW-0539">Nucleus</keyword>
<dbReference type="InterPro" id="IPR036236">
    <property type="entry name" value="Znf_C2H2_sf"/>
</dbReference>
<sequence length="886" mass="95883">MDAAHNPEPGPSSGSAVVEYRKDGGISRMRSHKGNVPQLPQTKLCPYCPAKFTRTTHLNRHLRNHTNERFYRCEGESPLDPPPAPASPRGPHEQTQQQHARQHVRASAAAPQGIVSVDASAGFDPWAFARPFDGLLTSAFPELELIEEANDMLSPAPLNEANIAHFGMLQQPPHPHHQRQHRSPASHARSLPNVDFAAPSEDSLSSYAPLHARGAFTSFVPSDLSGPIVGTLGAFDSNMFEPFFRDVFSARATGADPPTTSTGRVPVAHTPLEGIIAPPNPMIADALSFWDAASPAMVDPLDEQLMYDLMTNTLPADGLPVGVASPTMPEAPPKDDLLPVVPKVREPEPVPDPTTEELQHYLYIFLTVFLPQIPVVHTPTLRVELKPPVMLRAMQACGALFVRTRTADAFVEQTLERSRDVLVSEFAKPSPDPKHHLHIIITVILLQTIGIFHQDPEQRAASSIYHGMLVLMIRQSGIVNRCKDWTHKPFSAGDADLTDVCWRDWAINETIKRVILLAYSHDQAHPIYFSLPPSFHASECQLYLPCDEALWTAPSARAWSQLILAPSPYGEWQQRIRGVSMPRALAAIGVDGVDLSSALIGADAVPEHLAQISPMGHFIIIHAILAMLFSRLKIAQPAPPPPPSTATDASSEAASPHVFAIQLALHKWLQIWLLNPESPRPAPPKPASGGGGGACGHSDPAFMSDPLPFYWLAQLLLLAHAEALPPFDPPAPPPAPAASASPSSSSATHRSPPPLTASPHSSASLASSASPATSASPASPAGLFAPAFLQGHDPLVVARQLQTDASARQFTLVRAWLHRVKLFLRRSGAGDPTMVWDELMKIRLRGWQADALPARAEGEGADTDADADADYAEQGLLGFFEEKLQI</sequence>
<dbReference type="PROSITE" id="PS50157">
    <property type="entry name" value="ZINC_FINGER_C2H2_2"/>
    <property type="match status" value="1"/>
</dbReference>
<dbReference type="Pfam" id="PF04082">
    <property type="entry name" value="Fungal_trans"/>
    <property type="match status" value="1"/>
</dbReference>
<dbReference type="InterPro" id="IPR051059">
    <property type="entry name" value="VerF-like"/>
</dbReference>
<dbReference type="GO" id="GO:0006351">
    <property type="term" value="P:DNA-templated transcription"/>
    <property type="evidence" value="ECO:0007669"/>
    <property type="project" value="InterPro"/>
</dbReference>
<evidence type="ECO:0000256" key="2">
    <source>
        <dbReference type="ARBA" id="ARBA00022723"/>
    </source>
</evidence>